<sequence>MLSGMTPASWDSTREGALTGVRVLDLSRFIAGPQCAQNLGDLGADVIKVERLGGEDTRRNEPQYKEKSLYTALFNRNKRAVTIDTRSVEGQEILLQLAEWADIIVENFRPGTLDKMGLGLEELRRVNEDIIVVSISGFGKNGPLSDKVLFDCIAQASSGLMNINAQPDLVPILTKIFPADSLAGAYATVGALAALHHREKTGEGQVVDLAVFDALMAAMGTSLPGYLVTGELPPNNGNRDDYNSPANIFATTDGYVYLHAGTQAFWARLCIEILERPELVSDSRFNTVGARMTNQTATEALVTEWTSTRTGAEVEEVFARVGIPCAVVADVPTAVSNPQVWERDMLIKTVDTEGDELVLYGNPVKLSKSPVQFRWAPPQAGEHNQSVFADILGIPSERIESLHKKGVI</sequence>
<gene>
    <name evidence="2" type="ORF">HCR76_15850</name>
</gene>
<dbReference type="InterPro" id="IPR044855">
    <property type="entry name" value="CoA-Trfase_III_dom3_sf"/>
</dbReference>
<keyword evidence="1 2" id="KW-0808">Transferase</keyword>
<dbReference type="PANTHER" id="PTHR48207:SF3">
    <property type="entry name" value="SUCCINATE--HYDROXYMETHYLGLUTARATE COA-TRANSFERASE"/>
    <property type="match status" value="1"/>
</dbReference>
<dbReference type="InterPro" id="IPR050483">
    <property type="entry name" value="CoA-transferase_III_domain"/>
</dbReference>
<dbReference type="PANTHER" id="PTHR48207">
    <property type="entry name" value="SUCCINATE--HYDROXYMETHYLGLUTARATE COA-TRANSFERASE"/>
    <property type="match status" value="1"/>
</dbReference>
<dbReference type="Proteomes" id="UP000662814">
    <property type="component" value="Chromosome"/>
</dbReference>
<protein>
    <submittedName>
        <fullName evidence="2">CoA transferase</fullName>
    </submittedName>
</protein>
<evidence type="ECO:0000313" key="3">
    <source>
        <dbReference type="Proteomes" id="UP000662814"/>
    </source>
</evidence>
<evidence type="ECO:0000256" key="1">
    <source>
        <dbReference type="ARBA" id="ARBA00022679"/>
    </source>
</evidence>
<dbReference type="RefSeq" id="WP_198248082.1">
    <property type="nucleotide sequence ID" value="NZ_CP061169.1"/>
</dbReference>
<reference evidence="2 3" key="1">
    <citation type="submission" date="2020-12" db="EMBL/GenBank/DDBJ databases">
        <title>Microbacterium sp. HY060.</title>
        <authorList>
            <person name="Zhou J."/>
        </authorList>
    </citation>
    <scope>NUCLEOTIDE SEQUENCE [LARGE SCALE GENOMIC DNA]</scope>
    <source>
        <strain evidence="2 3">HY60</strain>
    </source>
</reference>
<evidence type="ECO:0000313" key="2">
    <source>
        <dbReference type="EMBL" id="QPZ38239.1"/>
    </source>
</evidence>
<dbReference type="InterPro" id="IPR003673">
    <property type="entry name" value="CoA-Trfase_fam_III"/>
</dbReference>
<dbReference type="SUPFAM" id="SSF89796">
    <property type="entry name" value="CoA-transferase family III (CaiB/BaiF)"/>
    <property type="match status" value="1"/>
</dbReference>
<dbReference type="InterPro" id="IPR023606">
    <property type="entry name" value="CoA-Trfase_III_dom_1_sf"/>
</dbReference>
<name>A0ABX6YI10_9MICO</name>
<dbReference type="GO" id="GO:0016740">
    <property type="term" value="F:transferase activity"/>
    <property type="evidence" value="ECO:0007669"/>
    <property type="project" value="UniProtKB-KW"/>
</dbReference>
<organism evidence="2 3">
    <name type="scientific">Paramicrobacterium chengjingii</name>
    <dbReference type="NCBI Taxonomy" id="2769067"/>
    <lineage>
        <taxon>Bacteria</taxon>
        <taxon>Bacillati</taxon>
        <taxon>Actinomycetota</taxon>
        <taxon>Actinomycetes</taxon>
        <taxon>Micrococcales</taxon>
        <taxon>Microbacteriaceae</taxon>
        <taxon>Paramicrobacterium</taxon>
    </lineage>
</organism>
<dbReference type="Gene3D" id="3.40.50.10540">
    <property type="entry name" value="Crotonobetainyl-coa:carnitine coa-transferase, domain 1"/>
    <property type="match status" value="1"/>
</dbReference>
<dbReference type="EMBL" id="CP061169">
    <property type="protein sequence ID" value="QPZ38239.1"/>
    <property type="molecule type" value="Genomic_DNA"/>
</dbReference>
<keyword evidence="3" id="KW-1185">Reference proteome</keyword>
<proteinExistence type="predicted"/>
<dbReference type="Pfam" id="PF02515">
    <property type="entry name" value="CoA_transf_3"/>
    <property type="match status" value="1"/>
</dbReference>
<accession>A0ABX6YI10</accession>
<dbReference type="Gene3D" id="3.30.1540.10">
    <property type="entry name" value="formyl-coa transferase, domain 3"/>
    <property type="match status" value="1"/>
</dbReference>